<evidence type="ECO:0000313" key="1">
    <source>
        <dbReference type="EMBL" id="KPM10818.1"/>
    </source>
</evidence>
<comment type="caution">
    <text evidence="1">The sequence shown here is derived from an EMBL/GenBank/DDBJ whole genome shotgun (WGS) entry which is preliminary data.</text>
</comment>
<dbReference type="AlphaFoldDB" id="A0A132AII7"/>
<sequence>MKTNLIALFFIVSICIALIENGDARRPPGGRPNGPQRGSWQCQQISKKYPWVRKIIFQSSMPEKESFGEDQQNFGVYPPDQPPINPIPFGSVSSHDSDYF</sequence>
<organism evidence="1 2">
    <name type="scientific">Sarcoptes scabiei</name>
    <name type="common">Itch mite</name>
    <name type="synonym">Acarus scabiei</name>
    <dbReference type="NCBI Taxonomy" id="52283"/>
    <lineage>
        <taxon>Eukaryota</taxon>
        <taxon>Metazoa</taxon>
        <taxon>Ecdysozoa</taxon>
        <taxon>Arthropoda</taxon>
        <taxon>Chelicerata</taxon>
        <taxon>Arachnida</taxon>
        <taxon>Acari</taxon>
        <taxon>Acariformes</taxon>
        <taxon>Sarcoptiformes</taxon>
        <taxon>Astigmata</taxon>
        <taxon>Psoroptidia</taxon>
        <taxon>Sarcoptoidea</taxon>
        <taxon>Sarcoptidae</taxon>
        <taxon>Sarcoptinae</taxon>
        <taxon>Sarcoptes</taxon>
    </lineage>
</organism>
<name>A0A132AII7_SARSC</name>
<dbReference type="EMBL" id="JXLN01015793">
    <property type="protein sequence ID" value="KPM10818.1"/>
    <property type="molecule type" value="Genomic_DNA"/>
</dbReference>
<accession>A0A132AII7</accession>
<evidence type="ECO:0000313" key="2">
    <source>
        <dbReference type="Proteomes" id="UP000616769"/>
    </source>
</evidence>
<dbReference type="VEuPathDB" id="VectorBase:SSCA001533"/>
<gene>
    <name evidence="1" type="ORF">QR98_0093810</name>
</gene>
<reference evidence="1 2" key="1">
    <citation type="journal article" date="2015" name="Parasit. Vectors">
        <title>Draft genome of the scabies mite.</title>
        <authorList>
            <person name="Rider S.D.Jr."/>
            <person name="Morgan M.S."/>
            <person name="Arlian L.G."/>
        </authorList>
    </citation>
    <scope>NUCLEOTIDE SEQUENCE [LARGE SCALE GENOMIC DNA]</scope>
    <source>
        <strain evidence="1">Arlian Lab</strain>
    </source>
</reference>
<dbReference type="Proteomes" id="UP000616769">
    <property type="component" value="Unassembled WGS sequence"/>
</dbReference>
<proteinExistence type="predicted"/>
<protein>
    <submittedName>
        <fullName evidence="1">Uncharacterized protein</fullName>
    </submittedName>
</protein>